<sequence>MMSRAGFLFLLAVFTLSMVEVFVKALIECFDYACKDFRTVIFTCTVPAHSEDEHDAEEFRKEFGDEPQGESFSQGTEDDHVELREGSQFSNVKPKILSGRKLPTLRFLYW</sequence>
<accession>A0A0B1S0J5</accession>
<evidence type="ECO:0000256" key="1">
    <source>
        <dbReference type="SAM" id="MobiDB-lite"/>
    </source>
</evidence>
<feature type="region of interest" description="Disordered" evidence="1">
    <location>
        <begin position="53"/>
        <end position="87"/>
    </location>
</feature>
<keyword evidence="4" id="KW-1185">Reference proteome</keyword>
<evidence type="ECO:0000313" key="4">
    <source>
        <dbReference type="Proteomes" id="UP000053660"/>
    </source>
</evidence>
<dbReference type="AlphaFoldDB" id="A0A0B1S0J5"/>
<organism evidence="3 4">
    <name type="scientific">Oesophagostomum dentatum</name>
    <name type="common">Nodular worm</name>
    <dbReference type="NCBI Taxonomy" id="61180"/>
    <lineage>
        <taxon>Eukaryota</taxon>
        <taxon>Metazoa</taxon>
        <taxon>Ecdysozoa</taxon>
        <taxon>Nematoda</taxon>
        <taxon>Chromadorea</taxon>
        <taxon>Rhabditida</taxon>
        <taxon>Rhabditina</taxon>
        <taxon>Rhabditomorpha</taxon>
        <taxon>Strongyloidea</taxon>
        <taxon>Strongylidae</taxon>
        <taxon>Oesophagostomum</taxon>
    </lineage>
</organism>
<feature type="compositionally biased region" description="Basic and acidic residues" evidence="1">
    <location>
        <begin position="53"/>
        <end position="64"/>
    </location>
</feature>
<dbReference type="EMBL" id="KN608433">
    <property type="protein sequence ID" value="KHJ78868.1"/>
    <property type="molecule type" value="Genomic_DNA"/>
</dbReference>
<reference evidence="3 4" key="1">
    <citation type="submission" date="2014-03" db="EMBL/GenBank/DDBJ databases">
        <title>Draft genome of the hookworm Oesophagostomum dentatum.</title>
        <authorList>
            <person name="Mitreva M."/>
        </authorList>
    </citation>
    <scope>NUCLEOTIDE SEQUENCE [LARGE SCALE GENOMIC DNA]</scope>
    <source>
        <strain evidence="3 4">OD-Hann</strain>
    </source>
</reference>
<feature type="signal peptide" evidence="2">
    <location>
        <begin position="1"/>
        <end position="25"/>
    </location>
</feature>
<protein>
    <submittedName>
        <fullName evidence="3">Uncharacterized protein</fullName>
    </submittedName>
</protein>
<gene>
    <name evidence="3" type="ORF">OESDEN_21505</name>
</gene>
<dbReference type="Proteomes" id="UP000053660">
    <property type="component" value="Unassembled WGS sequence"/>
</dbReference>
<evidence type="ECO:0000256" key="2">
    <source>
        <dbReference type="SAM" id="SignalP"/>
    </source>
</evidence>
<name>A0A0B1S0J5_OESDE</name>
<evidence type="ECO:0000313" key="3">
    <source>
        <dbReference type="EMBL" id="KHJ78868.1"/>
    </source>
</evidence>
<feature type="chain" id="PRO_5002082212" evidence="2">
    <location>
        <begin position="26"/>
        <end position="110"/>
    </location>
</feature>
<proteinExistence type="predicted"/>
<dbReference type="OrthoDB" id="60822at2759"/>
<keyword evidence="2" id="KW-0732">Signal</keyword>